<accession>A0ABN6WV08</accession>
<dbReference type="RefSeq" id="WP_286337857.1">
    <property type="nucleotide sequence ID" value="NZ_AP027370.1"/>
</dbReference>
<dbReference type="Gene3D" id="1.20.5.170">
    <property type="match status" value="1"/>
</dbReference>
<keyword evidence="1" id="KW-0175">Coiled coil</keyword>
<evidence type="ECO:0000313" key="3">
    <source>
        <dbReference type="Proteomes" id="UP001321445"/>
    </source>
</evidence>
<evidence type="ECO:0000313" key="2">
    <source>
        <dbReference type="EMBL" id="BDY12673.1"/>
    </source>
</evidence>
<reference evidence="2 3" key="1">
    <citation type="submission" date="2023-03" db="EMBL/GenBank/DDBJ databases">
        <title>Description of Hydrogenimonas sp. ISO32.</title>
        <authorList>
            <person name="Mino S."/>
            <person name="Fukazawa S."/>
            <person name="Sawabe T."/>
        </authorList>
    </citation>
    <scope>NUCLEOTIDE SEQUENCE [LARGE SCALE GENOMIC DNA]</scope>
    <source>
        <strain evidence="2 3">ISO32</strain>
    </source>
</reference>
<evidence type="ECO:0008006" key="4">
    <source>
        <dbReference type="Google" id="ProtNLM"/>
    </source>
</evidence>
<keyword evidence="3" id="KW-1185">Reference proteome</keyword>
<dbReference type="EMBL" id="AP027370">
    <property type="protein sequence ID" value="BDY12673.1"/>
    <property type="molecule type" value="Genomic_DNA"/>
</dbReference>
<proteinExistence type="predicted"/>
<sequence length="76" mass="8712">MENIPVIDQLSKKIDEVLARLKRLEEENGRLRNELVAVKAQNEAKDAQIDRLNEELTMKDLEIEEVIGKIEAILGE</sequence>
<protein>
    <recommendedName>
        <fullName evidence="4">Cell division protein ZapB</fullName>
    </recommendedName>
</protein>
<organism evidence="2 3">
    <name type="scientific">Hydrogenimonas cancrithermarum</name>
    <dbReference type="NCBI Taxonomy" id="2993563"/>
    <lineage>
        <taxon>Bacteria</taxon>
        <taxon>Pseudomonadati</taxon>
        <taxon>Campylobacterota</taxon>
        <taxon>Epsilonproteobacteria</taxon>
        <taxon>Campylobacterales</taxon>
        <taxon>Hydrogenimonadaceae</taxon>
        <taxon>Hydrogenimonas</taxon>
    </lineage>
</organism>
<dbReference type="Proteomes" id="UP001321445">
    <property type="component" value="Chromosome"/>
</dbReference>
<evidence type="ECO:0000256" key="1">
    <source>
        <dbReference type="SAM" id="Coils"/>
    </source>
</evidence>
<feature type="coiled-coil region" evidence="1">
    <location>
        <begin position="7"/>
        <end position="64"/>
    </location>
</feature>
<name>A0ABN6WV08_9BACT</name>
<gene>
    <name evidence="2" type="ORF">HCR_09850</name>
</gene>